<evidence type="ECO:0000313" key="3">
    <source>
        <dbReference type="EnsemblMetazoa" id="ACOM030034-PA.1"/>
    </source>
</evidence>
<evidence type="ECO:0000256" key="1">
    <source>
        <dbReference type="SAM" id="MobiDB-lite"/>
    </source>
</evidence>
<dbReference type="Proteomes" id="UP000075882">
    <property type="component" value="Unassembled WGS sequence"/>
</dbReference>
<proteinExistence type="predicted"/>
<protein>
    <recommendedName>
        <fullName evidence="4">Ig-like domain-containing protein</fullName>
    </recommendedName>
</protein>
<accession>A0A8W7PF12</accession>
<sequence>MLVNLLLTLLTFQCRASVRSTRSCLTISLLYLAQPNRPTGDPGLAACIYSGAYDEGPIPCHDSSSSSSSMPPTPPSWTSKPRTITQHITSKDALFGDPGSYDHYRKILPPSFAFNPVMRLN</sequence>
<evidence type="ECO:0000256" key="2">
    <source>
        <dbReference type="SAM" id="SignalP"/>
    </source>
</evidence>
<feature type="signal peptide" evidence="2">
    <location>
        <begin position="1"/>
        <end position="16"/>
    </location>
</feature>
<dbReference type="AlphaFoldDB" id="A0A8W7PF12"/>
<evidence type="ECO:0008006" key="4">
    <source>
        <dbReference type="Google" id="ProtNLM"/>
    </source>
</evidence>
<organism evidence="3">
    <name type="scientific">Anopheles coluzzii</name>
    <name type="common">African malaria mosquito</name>
    <dbReference type="NCBI Taxonomy" id="1518534"/>
    <lineage>
        <taxon>Eukaryota</taxon>
        <taxon>Metazoa</taxon>
        <taxon>Ecdysozoa</taxon>
        <taxon>Arthropoda</taxon>
        <taxon>Hexapoda</taxon>
        <taxon>Insecta</taxon>
        <taxon>Pterygota</taxon>
        <taxon>Neoptera</taxon>
        <taxon>Endopterygota</taxon>
        <taxon>Diptera</taxon>
        <taxon>Nematocera</taxon>
        <taxon>Culicoidea</taxon>
        <taxon>Culicidae</taxon>
        <taxon>Anophelinae</taxon>
        <taxon>Anopheles</taxon>
    </lineage>
</organism>
<dbReference type="EnsemblMetazoa" id="ACOM030034-RA">
    <property type="protein sequence ID" value="ACOM030034-PA.1"/>
    <property type="gene ID" value="ACOM030034"/>
</dbReference>
<name>A0A8W7PF12_ANOCL</name>
<reference evidence="3" key="1">
    <citation type="submission" date="2022-08" db="UniProtKB">
        <authorList>
            <consortium name="EnsemblMetazoa"/>
        </authorList>
    </citation>
    <scope>IDENTIFICATION</scope>
</reference>
<feature type="chain" id="PRO_5036495199" description="Ig-like domain-containing protein" evidence="2">
    <location>
        <begin position="17"/>
        <end position="121"/>
    </location>
</feature>
<keyword evidence="2" id="KW-0732">Signal</keyword>
<feature type="region of interest" description="Disordered" evidence="1">
    <location>
        <begin position="59"/>
        <end position="81"/>
    </location>
</feature>